<dbReference type="GO" id="GO:0005737">
    <property type="term" value="C:cytoplasm"/>
    <property type="evidence" value="ECO:0007669"/>
    <property type="project" value="InterPro"/>
</dbReference>
<dbReference type="CDD" id="cd07067">
    <property type="entry name" value="HP_PGM_like"/>
    <property type="match status" value="1"/>
</dbReference>
<dbReference type="AlphaFoldDB" id="A0A179CXE4"/>
<reference evidence="1 2" key="1">
    <citation type="submission" date="2014-01" db="EMBL/GenBank/DDBJ databases">
        <authorList>
            <person name="Zuccon D."/>
        </authorList>
    </citation>
    <scope>NUCLEOTIDE SEQUENCE [LARGE SCALE GENOMIC DNA]</scope>
    <source>
        <strain evidence="1 2">Y31</strain>
    </source>
</reference>
<gene>
    <name evidence="1" type="ORF">F480_09575</name>
</gene>
<evidence type="ECO:0000313" key="2">
    <source>
        <dbReference type="Proteomes" id="UP000078358"/>
    </source>
</evidence>
<dbReference type="InterPro" id="IPR029033">
    <property type="entry name" value="His_PPase_superfam"/>
</dbReference>
<dbReference type="Gene3D" id="3.40.50.1240">
    <property type="entry name" value="Phosphoglycerate mutase-like"/>
    <property type="match status" value="1"/>
</dbReference>
<protein>
    <submittedName>
        <fullName evidence="1">Phosphohistidine phosphatase</fullName>
    </submittedName>
</protein>
<accession>A0A179CXE4</accession>
<dbReference type="InterPro" id="IPR013078">
    <property type="entry name" value="His_Pase_superF_clade-1"/>
</dbReference>
<sequence length="160" mass="17937">MKIWIMRHAEAGFNAPSDSLRTLTPDGLAMAKAQGKKLGEQFKQQHIALDKLLVSPYIRAMQTKEALIEGMQAVDFSQNFANIEEQWDGITPDGIAESVLDYLSFLREEGARNVLIVSHLPLVFELVQALTQFQASVHFYPAVVAEIDWHRNNGQLISSI</sequence>
<organism evidence="1 2">
    <name type="scientific">Bibersteinia trehalosi Y31</name>
    <dbReference type="NCBI Taxonomy" id="1261658"/>
    <lineage>
        <taxon>Bacteria</taxon>
        <taxon>Pseudomonadati</taxon>
        <taxon>Pseudomonadota</taxon>
        <taxon>Gammaproteobacteria</taxon>
        <taxon>Pasteurellales</taxon>
        <taxon>Pasteurellaceae</taxon>
        <taxon>Bibersteinia</taxon>
    </lineage>
</organism>
<dbReference type="Pfam" id="PF00300">
    <property type="entry name" value="His_Phos_1"/>
    <property type="match status" value="1"/>
</dbReference>
<dbReference type="NCBIfam" id="TIGR00249">
    <property type="entry name" value="sixA"/>
    <property type="match status" value="1"/>
</dbReference>
<dbReference type="PATRIC" id="fig|1261658.3.peg.1913"/>
<evidence type="ECO:0000313" key="1">
    <source>
        <dbReference type="EMBL" id="OAQ14585.1"/>
    </source>
</evidence>
<dbReference type="GO" id="GO:0101006">
    <property type="term" value="F:protein histidine phosphatase activity"/>
    <property type="evidence" value="ECO:0007669"/>
    <property type="project" value="InterPro"/>
</dbReference>
<dbReference type="SMART" id="SM00855">
    <property type="entry name" value="PGAM"/>
    <property type="match status" value="1"/>
</dbReference>
<dbReference type="InterPro" id="IPR004449">
    <property type="entry name" value="SixA"/>
</dbReference>
<dbReference type="EMBL" id="JACI01000002">
    <property type="protein sequence ID" value="OAQ14585.1"/>
    <property type="molecule type" value="Genomic_DNA"/>
</dbReference>
<name>A0A179CXE4_BIBTR</name>
<dbReference type="SUPFAM" id="SSF53254">
    <property type="entry name" value="Phosphoglycerate mutase-like"/>
    <property type="match status" value="1"/>
</dbReference>
<dbReference type="Proteomes" id="UP000078358">
    <property type="component" value="Unassembled WGS sequence"/>
</dbReference>
<proteinExistence type="predicted"/>
<comment type="caution">
    <text evidence="1">The sequence shown here is derived from an EMBL/GenBank/DDBJ whole genome shotgun (WGS) entry which is preliminary data.</text>
</comment>
<dbReference type="RefSeq" id="WP_015432936.1">
    <property type="nucleotide sequence ID" value="NZ_JACI01000002.1"/>
</dbReference>